<dbReference type="SUPFAM" id="SSF56519">
    <property type="entry name" value="Penicillin binding protein dimerisation domain"/>
    <property type="match status" value="1"/>
</dbReference>
<dbReference type="CDD" id="cd06575">
    <property type="entry name" value="PASTA_Pbp2x-like_2"/>
    <property type="match status" value="1"/>
</dbReference>
<feature type="domain" description="PASTA" evidence="4">
    <location>
        <begin position="651"/>
        <end position="710"/>
    </location>
</feature>
<evidence type="ECO:0000259" key="4">
    <source>
        <dbReference type="PROSITE" id="PS51178"/>
    </source>
</evidence>
<dbReference type="EMBL" id="BMFV01000001">
    <property type="protein sequence ID" value="GGH74487.1"/>
    <property type="molecule type" value="Genomic_DNA"/>
</dbReference>
<gene>
    <name evidence="5" type="primary">pbpB</name>
    <name evidence="5" type="ORF">GCM10007096_02770</name>
</gene>
<sequence>MFPQKNKSINKWAALLAIIFLLLFFVIAGRFVYIAEAKEVQNHNLVDKGKKQWTTLKVIDSQRGEILDRNGGILAQDVPAYTVAAVLDQDTSSYVKDKEKTAAELAPIINMSESKILSLLDRKNAKQVELGPGGRKISVQQKEKIEKLKLPGIIFLPESKRNYPNGTFASYVLGFTNLDDKTQQQKGILGLEQSLNPYLSEVDGELSFYSDGKNIKIQNTTKNIKEPKNGDNVYLTLDNKIQSVLEDAMSTVDKKYKPHRMVAVVADPKTGAILAMSNRPTFNPNEKNIKNYKNDVIANPFEPGSVMKTFTLAAAINEGKWNGNATYKSGSYKVSPGTMPIHDWDEDWGTISYEQGFIRSSNTAFSRVVDNILGPDKFYDYLQRFGFTKKTGIDLPGEDPSQINFKWRLDQVMTGFGQASAVTPIQIVQAATAIANDGKMVQPYVIQEIKDPNTGKVVQQHKVKEVGTPITKETAEQVRHLMSEVVHDKKNGTGTLYDLPNYDVIGKTGTAQISGGPEGYLTGRDNYVFSFLGMAPEKDPKLIVYVAIDRPHLEGVASDSQPVADVFKPVMKNALQYLNVEPKSGQVDSKDVQEQIVKVGNWQGKSLASAQKALEKQGLDVVTVGNKGEVEAQSITAGTQVFKDSKIILVGTGTKTMPDVTGWSLTDVLKLVKMLHVDPSITGNGYVVQQSPAKGTVLKDDTKIELKLEPNGNEEKEE</sequence>
<dbReference type="InterPro" id="IPR050515">
    <property type="entry name" value="Beta-lactam/transpept"/>
</dbReference>
<dbReference type="Gene3D" id="3.90.1310.10">
    <property type="entry name" value="Penicillin-binding protein 2a (Domain 2)"/>
    <property type="match status" value="1"/>
</dbReference>
<dbReference type="PANTHER" id="PTHR30627">
    <property type="entry name" value="PEPTIDOGLYCAN D,D-TRANSPEPTIDASE"/>
    <property type="match status" value="1"/>
</dbReference>
<dbReference type="SUPFAM" id="SSF56601">
    <property type="entry name" value="beta-lactamase/transpeptidase-like"/>
    <property type="match status" value="1"/>
</dbReference>
<dbReference type="Gene3D" id="3.40.710.10">
    <property type="entry name" value="DD-peptidase/beta-lactamase superfamily"/>
    <property type="match status" value="1"/>
</dbReference>
<dbReference type="AlphaFoldDB" id="A0A8J3EJW3"/>
<feature type="domain" description="PASTA" evidence="4">
    <location>
        <begin position="593"/>
        <end position="650"/>
    </location>
</feature>
<dbReference type="Pfam" id="PF03717">
    <property type="entry name" value="PBP_dimer"/>
    <property type="match status" value="1"/>
</dbReference>
<dbReference type="Pfam" id="PF03793">
    <property type="entry name" value="PASTA"/>
    <property type="match status" value="2"/>
</dbReference>
<dbReference type="Proteomes" id="UP000656813">
    <property type="component" value="Unassembled WGS sequence"/>
</dbReference>
<name>A0A8J3EJW3_9BACL</name>
<dbReference type="Gene3D" id="2.20.70.70">
    <property type="match status" value="1"/>
</dbReference>
<dbReference type="FunFam" id="3.40.710.10:FF:000026">
    <property type="entry name" value="Penicillin-binding protein 1"/>
    <property type="match status" value="1"/>
</dbReference>
<organism evidence="5 6">
    <name type="scientific">Pullulanibacillus pueri</name>
    <dbReference type="NCBI Taxonomy" id="1437324"/>
    <lineage>
        <taxon>Bacteria</taxon>
        <taxon>Bacillati</taxon>
        <taxon>Bacillota</taxon>
        <taxon>Bacilli</taxon>
        <taxon>Bacillales</taxon>
        <taxon>Sporolactobacillaceae</taxon>
        <taxon>Pullulanibacillus</taxon>
    </lineage>
</organism>
<keyword evidence="3" id="KW-0472">Membrane</keyword>
<comment type="subcellular location">
    <subcellularLocation>
        <location evidence="1">Membrane</location>
    </subcellularLocation>
</comment>
<dbReference type="GO" id="GO:0008658">
    <property type="term" value="F:penicillin binding"/>
    <property type="evidence" value="ECO:0007669"/>
    <property type="project" value="InterPro"/>
</dbReference>
<evidence type="ECO:0000256" key="2">
    <source>
        <dbReference type="ARBA" id="ARBA00007171"/>
    </source>
</evidence>
<evidence type="ECO:0000256" key="1">
    <source>
        <dbReference type="ARBA" id="ARBA00004370"/>
    </source>
</evidence>
<comment type="similarity">
    <text evidence="2">Belongs to the transpeptidase family.</text>
</comment>
<dbReference type="SUPFAM" id="SSF54184">
    <property type="entry name" value="Penicillin-binding protein 2x (pbp-2x), c-terminal domain"/>
    <property type="match status" value="2"/>
</dbReference>
<dbReference type="Gene3D" id="3.30.70.2110">
    <property type="match status" value="1"/>
</dbReference>
<evidence type="ECO:0000313" key="6">
    <source>
        <dbReference type="Proteomes" id="UP000656813"/>
    </source>
</evidence>
<dbReference type="InterPro" id="IPR005311">
    <property type="entry name" value="PBP_dimer"/>
</dbReference>
<dbReference type="InterPro" id="IPR036138">
    <property type="entry name" value="PBP_dimer_sf"/>
</dbReference>
<evidence type="ECO:0000313" key="5">
    <source>
        <dbReference type="EMBL" id="GGH74487.1"/>
    </source>
</evidence>
<dbReference type="PANTHER" id="PTHR30627:SF26">
    <property type="entry name" value="PENICILLIN-BINDING PROTEIN 2B"/>
    <property type="match status" value="1"/>
</dbReference>
<dbReference type="CDD" id="cd06576">
    <property type="entry name" value="PASTA_Pbp2x-like_1"/>
    <property type="match status" value="1"/>
</dbReference>
<proteinExistence type="inferred from homology"/>
<dbReference type="InterPro" id="IPR005543">
    <property type="entry name" value="PASTA_dom"/>
</dbReference>
<dbReference type="PROSITE" id="PS51178">
    <property type="entry name" value="PASTA"/>
    <property type="match status" value="2"/>
</dbReference>
<evidence type="ECO:0000256" key="3">
    <source>
        <dbReference type="ARBA" id="ARBA00023136"/>
    </source>
</evidence>
<comment type="caution">
    <text evidence="5">The sequence shown here is derived from an EMBL/GenBank/DDBJ whole genome shotgun (WGS) entry which is preliminary data.</text>
</comment>
<protein>
    <submittedName>
        <fullName evidence="5">Penicillin-binding protein 2B</fullName>
    </submittedName>
</protein>
<keyword evidence="6" id="KW-1185">Reference proteome</keyword>
<dbReference type="SMART" id="SM00740">
    <property type="entry name" value="PASTA"/>
    <property type="match status" value="2"/>
</dbReference>
<dbReference type="Gene3D" id="3.30.10.20">
    <property type="match status" value="1"/>
</dbReference>
<dbReference type="InterPro" id="IPR001460">
    <property type="entry name" value="PCN-bd_Tpept"/>
</dbReference>
<dbReference type="GO" id="GO:0071555">
    <property type="term" value="P:cell wall organization"/>
    <property type="evidence" value="ECO:0007669"/>
    <property type="project" value="TreeGrafter"/>
</dbReference>
<dbReference type="RefSeq" id="WP_188495284.1">
    <property type="nucleotide sequence ID" value="NZ_BMFV01000001.1"/>
</dbReference>
<dbReference type="GO" id="GO:0005886">
    <property type="term" value="C:plasma membrane"/>
    <property type="evidence" value="ECO:0007669"/>
    <property type="project" value="TreeGrafter"/>
</dbReference>
<reference evidence="5" key="2">
    <citation type="submission" date="2020-09" db="EMBL/GenBank/DDBJ databases">
        <authorList>
            <person name="Sun Q."/>
            <person name="Zhou Y."/>
        </authorList>
    </citation>
    <scope>NUCLEOTIDE SEQUENCE</scope>
    <source>
        <strain evidence="5">CGMCC 1.12777</strain>
    </source>
</reference>
<dbReference type="Pfam" id="PF00905">
    <property type="entry name" value="Transpeptidase"/>
    <property type="match status" value="1"/>
</dbReference>
<reference evidence="5" key="1">
    <citation type="journal article" date="2014" name="Int. J. Syst. Evol. Microbiol.">
        <title>Complete genome sequence of Corynebacterium casei LMG S-19264T (=DSM 44701T), isolated from a smear-ripened cheese.</title>
        <authorList>
            <consortium name="US DOE Joint Genome Institute (JGI-PGF)"/>
            <person name="Walter F."/>
            <person name="Albersmeier A."/>
            <person name="Kalinowski J."/>
            <person name="Ruckert C."/>
        </authorList>
    </citation>
    <scope>NUCLEOTIDE SEQUENCE</scope>
    <source>
        <strain evidence="5">CGMCC 1.12777</strain>
    </source>
</reference>
<accession>A0A8J3EJW3</accession>
<dbReference type="InterPro" id="IPR012338">
    <property type="entry name" value="Beta-lactam/transpept-like"/>
</dbReference>